<dbReference type="InterPro" id="IPR000073">
    <property type="entry name" value="AB_hydrolase_1"/>
</dbReference>
<dbReference type="PANTHER" id="PTHR10992">
    <property type="entry name" value="METHYLESTERASE FAMILY MEMBER"/>
    <property type="match status" value="1"/>
</dbReference>
<dbReference type="FunFam" id="3.40.50.1820:FF:000051">
    <property type="entry name" value="(S)-hydroxynitrile lyase"/>
    <property type="match status" value="1"/>
</dbReference>
<evidence type="ECO:0000313" key="2">
    <source>
        <dbReference type="EMBL" id="CAD6235048.1"/>
    </source>
</evidence>
<dbReference type="GO" id="GO:0009694">
    <property type="term" value="P:jasmonic acid metabolic process"/>
    <property type="evidence" value="ECO:0007669"/>
    <property type="project" value="TreeGrafter"/>
</dbReference>
<organism evidence="2 3">
    <name type="scientific">Miscanthus lutarioriparius</name>
    <dbReference type="NCBI Taxonomy" id="422564"/>
    <lineage>
        <taxon>Eukaryota</taxon>
        <taxon>Viridiplantae</taxon>
        <taxon>Streptophyta</taxon>
        <taxon>Embryophyta</taxon>
        <taxon>Tracheophyta</taxon>
        <taxon>Spermatophyta</taxon>
        <taxon>Magnoliopsida</taxon>
        <taxon>Liliopsida</taxon>
        <taxon>Poales</taxon>
        <taxon>Poaceae</taxon>
        <taxon>PACMAD clade</taxon>
        <taxon>Panicoideae</taxon>
        <taxon>Andropogonodae</taxon>
        <taxon>Andropogoneae</taxon>
        <taxon>Saccharinae</taxon>
        <taxon>Miscanthus</taxon>
    </lineage>
</organism>
<evidence type="ECO:0000259" key="1">
    <source>
        <dbReference type="Pfam" id="PF12697"/>
    </source>
</evidence>
<evidence type="ECO:0000313" key="3">
    <source>
        <dbReference type="Proteomes" id="UP000604825"/>
    </source>
</evidence>
<protein>
    <recommendedName>
        <fullName evidence="1">AB hydrolase-1 domain-containing protein</fullName>
    </recommendedName>
</protein>
<dbReference type="OrthoDB" id="408373at2759"/>
<dbReference type="InterPro" id="IPR045889">
    <property type="entry name" value="MES/HNL"/>
</dbReference>
<dbReference type="AlphaFoldDB" id="A0A811P5C1"/>
<dbReference type="GO" id="GO:0009696">
    <property type="term" value="P:salicylic acid metabolic process"/>
    <property type="evidence" value="ECO:0007669"/>
    <property type="project" value="TreeGrafter"/>
</dbReference>
<dbReference type="EMBL" id="CAJGYO010000006">
    <property type="protein sequence ID" value="CAD6235048.1"/>
    <property type="molecule type" value="Genomic_DNA"/>
</dbReference>
<dbReference type="PANTHER" id="PTHR10992:SF1079">
    <property type="entry name" value="ESTERASE PIR7A"/>
    <property type="match status" value="1"/>
</dbReference>
<keyword evidence="3" id="KW-1185">Reference proteome</keyword>
<name>A0A811P5C1_9POAL</name>
<comment type="caution">
    <text evidence="2">The sequence shown here is derived from an EMBL/GenBank/DDBJ whole genome shotgun (WGS) entry which is preliminary data.</text>
</comment>
<dbReference type="GO" id="GO:0080032">
    <property type="term" value="F:methyl jasmonate esterase activity"/>
    <property type="evidence" value="ECO:0007669"/>
    <property type="project" value="TreeGrafter"/>
</dbReference>
<dbReference type="GO" id="GO:0080030">
    <property type="term" value="F:methyl indole-3-acetate esterase activity"/>
    <property type="evidence" value="ECO:0007669"/>
    <property type="project" value="TreeGrafter"/>
</dbReference>
<proteinExistence type="predicted"/>
<sequence length="464" mass="51534">MPVSVARPMSTVSEQHLKSRFYAGFLPGWTAHLESWREARRIQRTFLLGPEWMSQRMYQLSPAEVTQIHTARSWQITWCDRRVAMQDLTLAKTLVRPAQMFLIDEAMAGESVLTESRYGTVSRVFVMAEEDRTWPAEEQREAAASVGPGVEVKAIGGADHMPMFSKPAELAQLILEVADKILSIISPGYKTRMFHLFLLLSKCFLRASGPDHTNFRAKTTMESGKKQQHHFVLVHGVCHGAWCWYKVATLLSSAGHRVTALDMAACGASPGRAEEVPSFEEYSRPLLAAAAGLATEEKAVLVGNSFGSKSLALAMEWYRDRVAVAVFVAAGMPAAGKPMTSVFEQLSQEEQPADRCMDCEFVTRGDPQHPVETFRFGPQYLKHRLYQLSPPEDLTLAMATLRPSRRFLDDATMNGDVLTAERYGAVRRVCVVAEDDASSLPAGFQRRMASLNPGTESSKVSIKQ</sequence>
<dbReference type="InterPro" id="IPR029058">
    <property type="entry name" value="AB_hydrolase_fold"/>
</dbReference>
<accession>A0A811P5C1</accession>
<dbReference type="Proteomes" id="UP000604825">
    <property type="component" value="Unassembled WGS sequence"/>
</dbReference>
<gene>
    <name evidence="2" type="ORF">NCGR_LOCUS23413</name>
</gene>
<feature type="domain" description="AB hydrolase-1" evidence="1">
    <location>
        <begin position="231"/>
        <end position="450"/>
    </location>
</feature>
<dbReference type="Gene3D" id="3.40.50.1820">
    <property type="entry name" value="alpha/beta hydrolase"/>
    <property type="match status" value="2"/>
</dbReference>
<reference evidence="2" key="1">
    <citation type="submission" date="2020-10" db="EMBL/GenBank/DDBJ databases">
        <authorList>
            <person name="Han B."/>
            <person name="Lu T."/>
            <person name="Zhao Q."/>
            <person name="Huang X."/>
            <person name="Zhao Y."/>
        </authorList>
    </citation>
    <scope>NUCLEOTIDE SEQUENCE</scope>
</reference>
<dbReference type="SUPFAM" id="SSF53474">
    <property type="entry name" value="alpha/beta-Hydrolases"/>
    <property type="match status" value="2"/>
</dbReference>
<dbReference type="Pfam" id="PF12697">
    <property type="entry name" value="Abhydrolase_6"/>
    <property type="match status" value="1"/>
</dbReference>
<dbReference type="GO" id="GO:0080031">
    <property type="term" value="F:methyl salicylate esterase activity"/>
    <property type="evidence" value="ECO:0007669"/>
    <property type="project" value="TreeGrafter"/>
</dbReference>